<reference evidence="3 4" key="1">
    <citation type="submission" date="2017-10" db="EMBL/GenBank/DDBJ databases">
        <title>Extensive intraspecific genome diversity in a model arbuscular mycorrhizal fungus.</title>
        <authorList>
            <person name="Chen E.C.H."/>
            <person name="Morin E."/>
            <person name="Baudet D."/>
            <person name="Noel J."/>
            <person name="Ndikumana S."/>
            <person name="Charron P."/>
            <person name="St-Onge C."/>
            <person name="Giorgi J."/>
            <person name="Grigoriev I.V."/>
            <person name="Roux C."/>
            <person name="Martin F.M."/>
            <person name="Corradi N."/>
        </authorList>
    </citation>
    <scope>NUCLEOTIDE SEQUENCE [LARGE SCALE GENOMIC DNA]</scope>
    <source>
        <strain evidence="3 4">A1</strain>
    </source>
</reference>
<dbReference type="InterPro" id="IPR001878">
    <property type="entry name" value="Znf_CCHC"/>
</dbReference>
<organism evidence="3 4">
    <name type="scientific">Rhizophagus irregularis</name>
    <dbReference type="NCBI Taxonomy" id="588596"/>
    <lineage>
        <taxon>Eukaryota</taxon>
        <taxon>Fungi</taxon>
        <taxon>Fungi incertae sedis</taxon>
        <taxon>Mucoromycota</taxon>
        <taxon>Glomeromycotina</taxon>
        <taxon>Glomeromycetes</taxon>
        <taxon>Glomerales</taxon>
        <taxon>Glomeraceae</taxon>
        <taxon>Rhizophagus</taxon>
    </lineage>
</organism>
<dbReference type="VEuPathDB" id="FungiDB:FUN_023744"/>
<dbReference type="GO" id="GO:0008270">
    <property type="term" value="F:zinc ion binding"/>
    <property type="evidence" value="ECO:0007669"/>
    <property type="project" value="InterPro"/>
</dbReference>
<feature type="compositionally biased region" description="Acidic residues" evidence="1">
    <location>
        <begin position="266"/>
        <end position="276"/>
    </location>
</feature>
<feature type="domain" description="CCHC-type" evidence="2">
    <location>
        <begin position="51"/>
        <end position="67"/>
    </location>
</feature>
<evidence type="ECO:0000256" key="1">
    <source>
        <dbReference type="SAM" id="MobiDB-lite"/>
    </source>
</evidence>
<dbReference type="SMART" id="SM00343">
    <property type="entry name" value="ZnF_C2HC"/>
    <property type="match status" value="1"/>
</dbReference>
<dbReference type="VEuPathDB" id="FungiDB:RhiirA1_481654"/>
<feature type="region of interest" description="Disordered" evidence="1">
    <location>
        <begin position="76"/>
        <end position="116"/>
    </location>
</feature>
<dbReference type="AlphaFoldDB" id="A0A2N0QMT8"/>
<evidence type="ECO:0000259" key="2">
    <source>
        <dbReference type="SMART" id="SM00343"/>
    </source>
</evidence>
<gene>
    <name evidence="3" type="ORF">RhiirA1_481654</name>
</gene>
<name>A0A2N0QMT8_9GLOM</name>
<dbReference type="EMBL" id="LLXH01005891">
    <property type="protein sequence ID" value="PKC52363.1"/>
    <property type="molecule type" value="Genomic_DNA"/>
</dbReference>
<comment type="caution">
    <text evidence="3">The sequence shown here is derived from an EMBL/GenBank/DDBJ whole genome shotgun (WGS) entry which is preliminary data.</text>
</comment>
<dbReference type="Proteomes" id="UP000232688">
    <property type="component" value="Unassembled WGS sequence"/>
</dbReference>
<proteinExistence type="predicted"/>
<dbReference type="GO" id="GO:0003676">
    <property type="term" value="F:nucleic acid binding"/>
    <property type="evidence" value="ECO:0007669"/>
    <property type="project" value="InterPro"/>
</dbReference>
<feature type="region of interest" description="Disordered" evidence="1">
    <location>
        <begin position="257"/>
        <end position="276"/>
    </location>
</feature>
<protein>
    <recommendedName>
        <fullName evidence="2">CCHC-type domain-containing protein</fullName>
    </recommendedName>
</protein>
<accession>A0A2N0QMT8</accession>
<reference evidence="3 4" key="2">
    <citation type="submission" date="2017-10" db="EMBL/GenBank/DDBJ databases">
        <title>Genome analyses suggest a sexual origin of heterokaryosis in a supposedly ancient asexual fungus.</title>
        <authorList>
            <person name="Corradi N."/>
            <person name="Sedzielewska K."/>
            <person name="Noel J."/>
            <person name="Charron P."/>
            <person name="Farinelli L."/>
            <person name="Marton T."/>
            <person name="Kruger M."/>
            <person name="Pelin A."/>
            <person name="Brachmann A."/>
            <person name="Corradi N."/>
        </authorList>
    </citation>
    <scope>NUCLEOTIDE SEQUENCE [LARGE SCALE GENOMIC DNA]</scope>
    <source>
        <strain evidence="3 4">A1</strain>
    </source>
</reference>
<evidence type="ECO:0000313" key="3">
    <source>
        <dbReference type="EMBL" id="PKC52363.1"/>
    </source>
</evidence>
<feature type="region of interest" description="Disordered" evidence="1">
    <location>
        <begin position="168"/>
        <end position="208"/>
    </location>
</feature>
<feature type="compositionally biased region" description="Low complexity" evidence="1">
    <location>
        <begin position="80"/>
        <end position="94"/>
    </location>
</feature>
<evidence type="ECO:0000313" key="4">
    <source>
        <dbReference type="Proteomes" id="UP000232688"/>
    </source>
</evidence>
<sequence>MIRGKYQRCRYAYIHFSSRDDLVAARQMKIEFKKGNAGVHQLYWSKEEDRICNICGNPTHMAKDCTNIDINKSQSKRFPKNNAKFNNNNSNIPSGSRDQRRIQSSNDDADNDEDFNNNPIFLKFKEQIINTIRKVEDKLLNMESLISDTGKQIGEFMTAQQALKYDKAHPIPTSKKKKNQQSDSVVEVKAAKKRCKSDSESSNDEDELANKAVLQSQQFQKSDQNIQNIVAQQKQIQQNHQETKSLLSSFYNMLSGSPSASSLLGDNDEVFDDSVV</sequence>